<keyword evidence="4" id="KW-1185">Reference proteome</keyword>
<dbReference type="EMBL" id="CP096649">
    <property type="protein sequence ID" value="UQK58704.1"/>
    <property type="molecule type" value="Genomic_DNA"/>
</dbReference>
<evidence type="ECO:0000313" key="4">
    <source>
        <dbReference type="Proteomes" id="UP000831151"/>
    </source>
</evidence>
<dbReference type="GO" id="GO:0046872">
    <property type="term" value="F:metal ion binding"/>
    <property type="evidence" value="ECO:0007669"/>
    <property type="project" value="UniProtKB-KW"/>
</dbReference>
<evidence type="ECO:0000313" key="3">
    <source>
        <dbReference type="EMBL" id="UQK58704.1"/>
    </source>
</evidence>
<dbReference type="InterPro" id="IPR017969">
    <property type="entry name" value="Heavy-metal-associated_CS"/>
</dbReference>
<dbReference type="RefSeq" id="WP_106018647.1">
    <property type="nucleotide sequence ID" value="NZ_CP096649.1"/>
</dbReference>
<protein>
    <submittedName>
        <fullName evidence="3">Heavy-metal-associated domain-containing protein</fullName>
    </submittedName>
</protein>
<accession>A0A9E7IUQ6</accession>
<dbReference type="PROSITE" id="PS50846">
    <property type="entry name" value="HMA_2"/>
    <property type="match status" value="1"/>
</dbReference>
<organism evidence="3 4">
    <name type="scientific">Fenollaria massiliensis</name>
    <dbReference type="NCBI Taxonomy" id="938288"/>
    <lineage>
        <taxon>Bacteria</taxon>
        <taxon>Bacillati</taxon>
        <taxon>Bacillota</taxon>
        <taxon>Clostridia</taxon>
        <taxon>Eubacteriales</taxon>
        <taxon>Fenollaria</taxon>
    </lineage>
</organism>
<keyword evidence="1" id="KW-0479">Metal-binding</keyword>
<sequence length="72" mass="8080">MKRILKVHGMKCEGCSEAIEKALEKFDEIDVVTANFASGHVDIESKEEFDLAKAKKAIEDLGYEVEDYEGVE</sequence>
<dbReference type="PROSITE" id="PS01047">
    <property type="entry name" value="HMA_1"/>
    <property type="match status" value="1"/>
</dbReference>
<dbReference type="Gene3D" id="3.30.70.100">
    <property type="match status" value="1"/>
</dbReference>
<dbReference type="Proteomes" id="UP000831151">
    <property type="component" value="Chromosome"/>
</dbReference>
<dbReference type="KEGG" id="fms:M1R53_05555"/>
<name>A0A9E7IUQ6_9FIRM</name>
<evidence type="ECO:0000256" key="1">
    <source>
        <dbReference type="ARBA" id="ARBA00022723"/>
    </source>
</evidence>
<feature type="domain" description="HMA" evidence="2">
    <location>
        <begin position="1"/>
        <end position="66"/>
    </location>
</feature>
<dbReference type="InterPro" id="IPR036163">
    <property type="entry name" value="HMA_dom_sf"/>
</dbReference>
<proteinExistence type="predicted"/>
<evidence type="ECO:0000259" key="2">
    <source>
        <dbReference type="PROSITE" id="PS50846"/>
    </source>
</evidence>
<dbReference type="InterPro" id="IPR006121">
    <property type="entry name" value="HMA_dom"/>
</dbReference>
<reference evidence="3" key="1">
    <citation type="submission" date="2022-04" db="EMBL/GenBank/DDBJ databases">
        <title>Complete genome sequences of Ezakiella coagulans and Fenollaria massiliensis.</title>
        <authorList>
            <person name="France M.T."/>
            <person name="Clifford J."/>
            <person name="Narina S."/>
            <person name="Rutt L."/>
            <person name="Ravel J."/>
        </authorList>
    </citation>
    <scope>NUCLEOTIDE SEQUENCE</scope>
    <source>
        <strain evidence="3">C0061C2</strain>
    </source>
</reference>
<dbReference type="CDD" id="cd00371">
    <property type="entry name" value="HMA"/>
    <property type="match status" value="1"/>
</dbReference>
<dbReference type="Pfam" id="PF00403">
    <property type="entry name" value="HMA"/>
    <property type="match status" value="1"/>
</dbReference>
<gene>
    <name evidence="3" type="ORF">M1R53_05555</name>
</gene>
<dbReference type="SUPFAM" id="SSF55008">
    <property type="entry name" value="HMA, heavy metal-associated domain"/>
    <property type="match status" value="1"/>
</dbReference>
<dbReference type="AlphaFoldDB" id="A0A9E7IUQ6"/>